<keyword evidence="1" id="KW-0808">Transferase</keyword>
<gene>
    <name evidence="1" type="ORF">ACFFLM_06350</name>
</gene>
<dbReference type="InterPro" id="IPR029057">
    <property type="entry name" value="PRTase-like"/>
</dbReference>
<dbReference type="GO" id="GO:0016757">
    <property type="term" value="F:glycosyltransferase activity"/>
    <property type="evidence" value="ECO:0007669"/>
    <property type="project" value="UniProtKB-KW"/>
</dbReference>
<accession>A0ABV6AYB0</accession>
<name>A0ABV6AYB0_9DEIO</name>
<comment type="caution">
    <text evidence="1">The sequence shown here is derived from an EMBL/GenBank/DDBJ whole genome shotgun (WGS) entry which is preliminary data.</text>
</comment>
<organism evidence="1 2">
    <name type="scientific">Deinococcus oregonensis</name>
    <dbReference type="NCBI Taxonomy" id="1805970"/>
    <lineage>
        <taxon>Bacteria</taxon>
        <taxon>Thermotogati</taxon>
        <taxon>Deinococcota</taxon>
        <taxon>Deinococci</taxon>
        <taxon>Deinococcales</taxon>
        <taxon>Deinococcaceae</taxon>
        <taxon>Deinococcus</taxon>
    </lineage>
</organism>
<evidence type="ECO:0000313" key="2">
    <source>
        <dbReference type="Proteomes" id="UP001589733"/>
    </source>
</evidence>
<sequence length="138" mass="14923">MASAQARHISAAFPEATLLVGAPACGAVLASFVARHLQLPVAYVLTDDPLRWHRMHVPLAGQRAVYVDDLICTGEGAHEVVQFLNQDGHHVLGISCWVSRVPLESLITLEPPPFQTYAVGECPLCRAGQPLTYSGVRE</sequence>
<dbReference type="Gene3D" id="3.40.50.2020">
    <property type="match status" value="1"/>
</dbReference>
<dbReference type="RefSeq" id="WP_380006875.1">
    <property type="nucleotide sequence ID" value="NZ_JBHLYR010000021.1"/>
</dbReference>
<dbReference type="CDD" id="cd06223">
    <property type="entry name" value="PRTases_typeI"/>
    <property type="match status" value="1"/>
</dbReference>
<protein>
    <submittedName>
        <fullName evidence="1">Orotate phosphoribosyltransferase</fullName>
    </submittedName>
</protein>
<dbReference type="SUPFAM" id="SSF53271">
    <property type="entry name" value="PRTase-like"/>
    <property type="match status" value="1"/>
</dbReference>
<dbReference type="Proteomes" id="UP001589733">
    <property type="component" value="Unassembled WGS sequence"/>
</dbReference>
<dbReference type="InterPro" id="IPR000836">
    <property type="entry name" value="PRTase_dom"/>
</dbReference>
<dbReference type="EMBL" id="JBHLYR010000021">
    <property type="protein sequence ID" value="MFB9991586.1"/>
    <property type="molecule type" value="Genomic_DNA"/>
</dbReference>
<evidence type="ECO:0000313" key="1">
    <source>
        <dbReference type="EMBL" id="MFB9991586.1"/>
    </source>
</evidence>
<keyword evidence="1" id="KW-0328">Glycosyltransferase</keyword>
<proteinExistence type="predicted"/>
<reference evidence="1 2" key="1">
    <citation type="submission" date="2024-09" db="EMBL/GenBank/DDBJ databases">
        <authorList>
            <person name="Sun Q."/>
            <person name="Mori K."/>
        </authorList>
    </citation>
    <scope>NUCLEOTIDE SEQUENCE [LARGE SCALE GENOMIC DNA]</scope>
    <source>
        <strain evidence="1 2">JCM 13503</strain>
    </source>
</reference>
<keyword evidence="2" id="KW-1185">Reference proteome</keyword>